<feature type="region of interest" description="Disordered" evidence="1">
    <location>
        <begin position="50"/>
        <end position="73"/>
    </location>
</feature>
<dbReference type="Proteomes" id="UP000639772">
    <property type="component" value="Unassembled WGS sequence"/>
</dbReference>
<evidence type="ECO:0008006" key="4">
    <source>
        <dbReference type="Google" id="ProtNLM"/>
    </source>
</evidence>
<evidence type="ECO:0000256" key="1">
    <source>
        <dbReference type="SAM" id="MobiDB-lite"/>
    </source>
</evidence>
<comment type="caution">
    <text evidence="2">The sequence shown here is derived from an EMBL/GenBank/DDBJ whole genome shotgun (WGS) entry which is preliminary data.</text>
</comment>
<feature type="region of interest" description="Disordered" evidence="1">
    <location>
        <begin position="1"/>
        <end position="33"/>
    </location>
</feature>
<dbReference type="OrthoDB" id="1939092at2759"/>
<dbReference type="AlphaFoldDB" id="A0A835VAS9"/>
<accession>A0A835VAS9</accession>
<feature type="compositionally biased region" description="Basic and acidic residues" evidence="1">
    <location>
        <begin position="1"/>
        <end position="11"/>
    </location>
</feature>
<evidence type="ECO:0000313" key="3">
    <source>
        <dbReference type="Proteomes" id="UP000639772"/>
    </source>
</evidence>
<feature type="compositionally biased region" description="Basic and acidic residues" evidence="1">
    <location>
        <begin position="380"/>
        <end position="390"/>
    </location>
</feature>
<dbReference type="InterPro" id="IPR039319">
    <property type="entry name" value="ELF3-like"/>
</dbReference>
<dbReference type="PANTHER" id="PTHR34281">
    <property type="entry name" value="PROTEIN EARLY FLOWERING 3"/>
    <property type="match status" value="1"/>
</dbReference>
<dbReference type="GO" id="GO:2000028">
    <property type="term" value="P:regulation of photoperiodism, flowering"/>
    <property type="evidence" value="ECO:0007669"/>
    <property type="project" value="InterPro"/>
</dbReference>
<proteinExistence type="predicted"/>
<dbReference type="PANTHER" id="PTHR34281:SF2">
    <property type="entry name" value="PROTEIN EARLY FLOWERING 3"/>
    <property type="match status" value="1"/>
</dbReference>
<gene>
    <name evidence="2" type="ORF">HPP92_004863</name>
</gene>
<feature type="region of interest" description="Disordered" evidence="1">
    <location>
        <begin position="739"/>
        <end position="758"/>
    </location>
</feature>
<dbReference type="EMBL" id="JADCNM010000002">
    <property type="protein sequence ID" value="KAG0493869.1"/>
    <property type="molecule type" value="Genomic_DNA"/>
</dbReference>
<feature type="region of interest" description="Disordered" evidence="1">
    <location>
        <begin position="695"/>
        <end position="729"/>
    </location>
</feature>
<name>A0A835VAS9_VANPL</name>
<organism evidence="2 3">
    <name type="scientific">Vanilla planifolia</name>
    <name type="common">Vanilla</name>
    <dbReference type="NCBI Taxonomy" id="51239"/>
    <lineage>
        <taxon>Eukaryota</taxon>
        <taxon>Viridiplantae</taxon>
        <taxon>Streptophyta</taxon>
        <taxon>Embryophyta</taxon>
        <taxon>Tracheophyta</taxon>
        <taxon>Spermatophyta</taxon>
        <taxon>Magnoliopsida</taxon>
        <taxon>Liliopsida</taxon>
        <taxon>Asparagales</taxon>
        <taxon>Orchidaceae</taxon>
        <taxon>Vanilloideae</taxon>
        <taxon>Vanilleae</taxon>
        <taxon>Vanilla</taxon>
    </lineage>
</organism>
<protein>
    <recommendedName>
        <fullName evidence="4">Early flowering 3</fullName>
    </recommendedName>
</protein>
<evidence type="ECO:0000313" key="2">
    <source>
        <dbReference type="EMBL" id="KAG0493869.1"/>
    </source>
</evidence>
<reference evidence="2 3" key="1">
    <citation type="journal article" date="2020" name="Nat. Food">
        <title>A phased Vanilla planifolia genome enables genetic improvement of flavour and production.</title>
        <authorList>
            <person name="Hasing T."/>
            <person name="Tang H."/>
            <person name="Brym M."/>
            <person name="Khazi F."/>
            <person name="Huang T."/>
            <person name="Chambers A.H."/>
        </authorList>
    </citation>
    <scope>NUCLEOTIDE SEQUENCE [LARGE SCALE GENOMIC DNA]</scope>
    <source>
        <tissue evidence="2">Leaf</tissue>
    </source>
</reference>
<feature type="region of interest" description="Disordered" evidence="1">
    <location>
        <begin position="335"/>
        <end position="390"/>
    </location>
</feature>
<feature type="compositionally biased region" description="Polar residues" evidence="1">
    <location>
        <begin position="747"/>
        <end position="758"/>
    </location>
</feature>
<feature type="compositionally biased region" description="Polar residues" evidence="1">
    <location>
        <begin position="365"/>
        <end position="379"/>
    </location>
</feature>
<feature type="compositionally biased region" description="Polar residues" evidence="1">
    <location>
        <begin position="60"/>
        <end position="73"/>
    </location>
</feature>
<sequence>MKGVNEDDKVMRPMFPRLHVNDTEKGGPRAPPRNKMALYEQLSIPTQKFNSTALPHHKPSTQAPSASLSQGCSDRKTMNSQFYLFQTVPSPNIEKSHSRSFDVKNLETRNVEPEVRLSGCMDNKSSHVACTDAQASSLNEDELSKRNSSFKTKYDDGDDFRVPTFVQSEAIPCSKSTIVEVSVRDPLSASNIQKSCSATPNSPHQVSSSSGMLICEASASDILSKRHEGNHVEHMPREVIVCKEYRKKNSINLEGSGMLPGPASDILSKRHVGNHVEHMPGEVIVLQEHRKQNSTNLEDAGMLSGSSKLFLATSGGVTEANTSLLEKLGHQNTRIDTETSQVRTSRELGSLNNQDFLENRKTSKLKQNTSSGTSLGNSHGSHDYKENVSGELRDADRSDIVSEDSMVDSISVIEISPDDVVGVIGPKQFWKARRAIVNQQRVFAIQVFELHRLIKVQKLFAASPHLLLDDTSTIKIQPNLANKSPPVASNNFQTIAQQKHGFSQKPNHNDDQPLEKEANPFPLQTQQERGPNQELGQLPVYMPHSGNLHTVPAALDNRQNPWCFHPPANQWLIPVMSPSEGLVYKPYSGPCPPATGFMTHLYGNCGQLGLPVAAGDLLNTANGVPASHQQQNMGVLPGSPAMGPKYFSSPYGMVMANPVNSTSAVEQVSPLCSARPNGGKTLHSRGSRNLSFTRSDAFSGCPLKHNNTSKDSELQASTASSPCDRHQGEGKEVLPLFPMAPAGEGSCQPSLSNGREQQSHVIKVVPHNGRSATESAARIFRSIQQERQQLDI</sequence>